<organism evidence="7 8">
    <name type="scientific">Flavihumibacter stibioxidans</name>
    <dbReference type="NCBI Taxonomy" id="1834163"/>
    <lineage>
        <taxon>Bacteria</taxon>
        <taxon>Pseudomonadati</taxon>
        <taxon>Bacteroidota</taxon>
        <taxon>Chitinophagia</taxon>
        <taxon>Chitinophagales</taxon>
        <taxon>Chitinophagaceae</taxon>
        <taxon>Flavihumibacter</taxon>
    </lineage>
</organism>
<feature type="transmembrane region" description="Helical" evidence="5">
    <location>
        <begin position="55"/>
        <end position="74"/>
    </location>
</feature>
<evidence type="ECO:0000259" key="6">
    <source>
        <dbReference type="PROSITE" id="PS50234"/>
    </source>
</evidence>
<dbReference type="Pfam" id="PF13519">
    <property type="entry name" value="VWA_2"/>
    <property type="match status" value="1"/>
</dbReference>
<dbReference type="PANTHER" id="PTHR22550">
    <property type="entry name" value="SPORE GERMINATION PROTEIN"/>
    <property type="match status" value="1"/>
</dbReference>
<proteinExistence type="predicted"/>
<reference evidence="7 8" key="1">
    <citation type="submission" date="2016-07" db="EMBL/GenBank/DDBJ databases">
        <title>Genome analysis of Flavihumibacter stibioxidans YS-17.</title>
        <authorList>
            <person name="Shi K."/>
            <person name="Han Y."/>
            <person name="Wang G."/>
        </authorList>
    </citation>
    <scope>NUCLEOTIDE SEQUENCE [LARGE SCALE GENOMIC DNA]</scope>
    <source>
        <strain evidence="7 8">YS-17</strain>
    </source>
</reference>
<dbReference type="InterPro" id="IPR050768">
    <property type="entry name" value="UPF0353/GerABKA_families"/>
</dbReference>
<feature type="transmembrane region" description="Helical" evidence="5">
    <location>
        <begin position="306"/>
        <end position="324"/>
    </location>
</feature>
<dbReference type="InterPro" id="IPR036465">
    <property type="entry name" value="vWFA_dom_sf"/>
</dbReference>
<keyword evidence="4 5" id="KW-0472">Membrane</keyword>
<evidence type="ECO:0000256" key="3">
    <source>
        <dbReference type="ARBA" id="ARBA00022989"/>
    </source>
</evidence>
<evidence type="ECO:0000313" key="8">
    <source>
        <dbReference type="Proteomes" id="UP000765802"/>
    </source>
</evidence>
<dbReference type="Gene3D" id="3.40.50.410">
    <property type="entry name" value="von Willebrand factor, type A domain"/>
    <property type="match status" value="1"/>
</dbReference>
<evidence type="ECO:0000256" key="5">
    <source>
        <dbReference type="SAM" id="Phobius"/>
    </source>
</evidence>
<accession>A0ABR7M7Y1</accession>
<feature type="transmembrane region" description="Helical" evidence="5">
    <location>
        <begin position="6"/>
        <end position="26"/>
    </location>
</feature>
<dbReference type="SMART" id="SM00327">
    <property type="entry name" value="VWA"/>
    <property type="match status" value="1"/>
</dbReference>
<keyword evidence="2 5" id="KW-0812">Transmembrane</keyword>
<dbReference type="PROSITE" id="PS50234">
    <property type="entry name" value="VWFA"/>
    <property type="match status" value="1"/>
</dbReference>
<evidence type="ECO:0000256" key="4">
    <source>
        <dbReference type="ARBA" id="ARBA00023136"/>
    </source>
</evidence>
<keyword evidence="8" id="KW-1185">Reference proteome</keyword>
<dbReference type="InterPro" id="IPR002035">
    <property type="entry name" value="VWF_A"/>
</dbReference>
<dbReference type="EMBL" id="MBUA01000012">
    <property type="protein sequence ID" value="MBC6491077.1"/>
    <property type="molecule type" value="Genomic_DNA"/>
</dbReference>
<protein>
    <recommendedName>
        <fullName evidence="6">VWFA domain-containing protein</fullName>
    </recommendedName>
</protein>
<evidence type="ECO:0000313" key="7">
    <source>
        <dbReference type="EMBL" id="MBC6491077.1"/>
    </source>
</evidence>
<dbReference type="PANTHER" id="PTHR22550:SF5">
    <property type="entry name" value="LEUCINE ZIPPER PROTEIN 4"/>
    <property type="match status" value="1"/>
</dbReference>
<sequence length="334" mass="36551">MFRFENIYWLIALALVPVLVALYMLLVRWKKRAAQKVGDPALVKVLTGNFSHQKFLLKFVLGAFALAALVLAAANPQLKGESGEQNRKGLDVLLLMDVSKSMLAQDIKPNRLERSRQLMSLLIDQLSENRIGMVWFAGRAYLQMPLSSDASAAKMYLQNAGPDAVPTQGTVIGEALRLAGATFDSKEQKYKAVVLVSDGEDHDPEALEVVKDLAASGVMINTVGVGSPEGATIFDPATNDTKRDASGNTVVSKLNEAQLRELAQAGNGVYVYLQDAAAAARTIRAQLAGVEQKELEDESFVQYNSYFFIPLVLVLLVLLAEIFISERKKRLHEA</sequence>
<feature type="domain" description="VWFA" evidence="6">
    <location>
        <begin position="91"/>
        <end position="287"/>
    </location>
</feature>
<dbReference type="SUPFAM" id="SSF53300">
    <property type="entry name" value="vWA-like"/>
    <property type="match status" value="1"/>
</dbReference>
<dbReference type="Proteomes" id="UP000765802">
    <property type="component" value="Unassembled WGS sequence"/>
</dbReference>
<keyword evidence="3 5" id="KW-1133">Transmembrane helix</keyword>
<gene>
    <name evidence="7" type="ORF">BC349_08545</name>
</gene>
<dbReference type="RefSeq" id="WP_246456870.1">
    <property type="nucleotide sequence ID" value="NZ_JBHULF010000014.1"/>
</dbReference>
<keyword evidence="1" id="KW-1003">Cell membrane</keyword>
<name>A0ABR7M7Y1_9BACT</name>
<comment type="caution">
    <text evidence="7">The sequence shown here is derived from an EMBL/GenBank/DDBJ whole genome shotgun (WGS) entry which is preliminary data.</text>
</comment>
<evidence type="ECO:0000256" key="1">
    <source>
        <dbReference type="ARBA" id="ARBA00022475"/>
    </source>
</evidence>
<evidence type="ECO:0000256" key="2">
    <source>
        <dbReference type="ARBA" id="ARBA00022692"/>
    </source>
</evidence>